<feature type="coiled-coil region" evidence="1">
    <location>
        <begin position="64"/>
        <end position="91"/>
    </location>
</feature>
<accession>A0A1S3PNL4</accession>
<name>A0A1S3PNL4_SALSA</name>
<reference evidence="4" key="1">
    <citation type="submission" date="2025-08" db="UniProtKB">
        <authorList>
            <consortium name="RefSeq"/>
        </authorList>
    </citation>
    <scope>IDENTIFICATION</scope>
</reference>
<dbReference type="AlphaFoldDB" id="A0A1S3PNL4"/>
<dbReference type="KEGG" id="sasa:106586459"/>
<keyword evidence="1" id="KW-0175">Coiled coil</keyword>
<evidence type="ECO:0000313" key="4">
    <source>
        <dbReference type="RefSeq" id="XP_014029275.2"/>
    </source>
</evidence>
<feature type="compositionally biased region" description="Low complexity" evidence="2">
    <location>
        <begin position="160"/>
        <end position="266"/>
    </location>
</feature>
<proteinExistence type="predicted"/>
<evidence type="ECO:0000256" key="1">
    <source>
        <dbReference type="SAM" id="Coils"/>
    </source>
</evidence>
<keyword evidence="3" id="KW-1185">Reference proteome</keyword>
<dbReference type="RefSeq" id="XP_014029275.2">
    <property type="nucleotide sequence ID" value="XM_014173800.2"/>
</dbReference>
<evidence type="ECO:0000313" key="3">
    <source>
        <dbReference type="Proteomes" id="UP001652741"/>
    </source>
</evidence>
<sequence length="266" mass="28471">MRVVLVLGGLTILVSMGLALIVFGQHLTEAKLTLQNLHLDQMQRTRVNQLKERQWLENLLKGQLDWKKKNVEEMEAEVNKLTEEEGKKKTEVEACQADKKQKEEELAPIQKEQSDIEATFKTEKEAWTGEITTLKLQLEQSSKVCGFVKDSTDTAKLCPPKEGAAKPEAAPVQAEAAPVKAEAAPVQAEAAPVKAEAAPVQAEAAPVKAEAAPVKAEAAPVKAEAAPVKAEEAAVQGEPASVKAEAAPVKAEEVPAQAEAAPAPKQ</sequence>
<gene>
    <name evidence="4" type="primary">LOC106586459</name>
</gene>
<evidence type="ECO:0000256" key="2">
    <source>
        <dbReference type="SAM" id="MobiDB-lite"/>
    </source>
</evidence>
<dbReference type="Proteomes" id="UP001652741">
    <property type="component" value="Chromosome ssa25"/>
</dbReference>
<protein>
    <submittedName>
        <fullName evidence="4">Neurofilament heavy polypeptide</fullName>
    </submittedName>
</protein>
<feature type="region of interest" description="Disordered" evidence="2">
    <location>
        <begin position="149"/>
        <end position="266"/>
    </location>
</feature>
<dbReference type="GeneID" id="106586459"/>
<organism evidence="3 4">
    <name type="scientific">Salmo salar</name>
    <name type="common">Atlantic salmon</name>
    <dbReference type="NCBI Taxonomy" id="8030"/>
    <lineage>
        <taxon>Eukaryota</taxon>
        <taxon>Metazoa</taxon>
        <taxon>Chordata</taxon>
        <taxon>Craniata</taxon>
        <taxon>Vertebrata</taxon>
        <taxon>Euteleostomi</taxon>
        <taxon>Actinopterygii</taxon>
        <taxon>Neopterygii</taxon>
        <taxon>Teleostei</taxon>
        <taxon>Protacanthopterygii</taxon>
        <taxon>Salmoniformes</taxon>
        <taxon>Salmonidae</taxon>
        <taxon>Salmoninae</taxon>
        <taxon>Salmo</taxon>
    </lineage>
</organism>